<dbReference type="GO" id="GO:0005576">
    <property type="term" value="C:extracellular region"/>
    <property type="evidence" value="ECO:0007669"/>
    <property type="project" value="TreeGrafter"/>
</dbReference>
<dbReference type="InterPro" id="IPR029034">
    <property type="entry name" value="Cystine-knot_cytokine"/>
</dbReference>
<dbReference type="GO" id="GO:0008083">
    <property type="term" value="F:growth factor activity"/>
    <property type="evidence" value="ECO:0007669"/>
    <property type="project" value="TreeGrafter"/>
</dbReference>
<dbReference type="VEuPathDB" id="VectorBase:CSON011604"/>
<feature type="chain" id="PRO_5036062294" evidence="1">
    <location>
        <begin position="29"/>
        <end position="165"/>
    </location>
</feature>
<dbReference type="SUPFAM" id="SSF57501">
    <property type="entry name" value="Cystine-knot cytokines"/>
    <property type="match status" value="1"/>
</dbReference>
<dbReference type="EMBL" id="UFQT01005101">
    <property type="protein sequence ID" value="SSX35900.1"/>
    <property type="molecule type" value="Genomic_DNA"/>
</dbReference>
<evidence type="ECO:0000313" key="2">
    <source>
        <dbReference type="EMBL" id="SSX16708.1"/>
    </source>
</evidence>
<dbReference type="EMBL" id="UFQS01005101">
    <property type="protein sequence ID" value="SSX16708.1"/>
    <property type="molecule type" value="Genomic_DNA"/>
</dbReference>
<dbReference type="InterPro" id="IPR052444">
    <property type="entry name" value="Spz/Toll_ligand-like"/>
</dbReference>
<proteinExistence type="predicted"/>
<name>A0A336LSS3_CULSO</name>
<sequence>MMIRIFLLYLGLCLSLLIQSMVLANCYGIDYCERVENYPFDEIRNAVNRNLTKFKMFFGVEELEKEQTTVGVDNRIDRTEHSNLCDAQRFVIYPQSGFSIDGSFSYILNFNNNTKEETNIIQGIAIEKCTKSYRYLLSFENGGIVKKAFQLPSHCKCTIRRQINN</sequence>
<dbReference type="GO" id="GO:0045087">
    <property type="term" value="P:innate immune response"/>
    <property type="evidence" value="ECO:0007669"/>
    <property type="project" value="TreeGrafter"/>
</dbReference>
<dbReference type="Gene3D" id="2.10.90.10">
    <property type="entry name" value="Cystine-knot cytokines"/>
    <property type="match status" value="1"/>
</dbReference>
<evidence type="ECO:0000313" key="3">
    <source>
        <dbReference type="EMBL" id="SSX35900.1"/>
    </source>
</evidence>
<dbReference type="PANTHER" id="PTHR23199:SF12">
    <property type="entry name" value="NEUROTROPHIN 1-RELATED"/>
    <property type="match status" value="1"/>
</dbReference>
<feature type="signal peptide" evidence="1">
    <location>
        <begin position="1"/>
        <end position="28"/>
    </location>
</feature>
<evidence type="ECO:0000256" key="1">
    <source>
        <dbReference type="SAM" id="SignalP"/>
    </source>
</evidence>
<dbReference type="AlphaFoldDB" id="A0A336LSS3"/>
<organism evidence="2">
    <name type="scientific">Culicoides sonorensis</name>
    <name type="common">Biting midge</name>
    <dbReference type="NCBI Taxonomy" id="179676"/>
    <lineage>
        <taxon>Eukaryota</taxon>
        <taxon>Metazoa</taxon>
        <taxon>Ecdysozoa</taxon>
        <taxon>Arthropoda</taxon>
        <taxon>Hexapoda</taxon>
        <taxon>Insecta</taxon>
        <taxon>Pterygota</taxon>
        <taxon>Neoptera</taxon>
        <taxon>Endopterygota</taxon>
        <taxon>Diptera</taxon>
        <taxon>Nematocera</taxon>
        <taxon>Chironomoidea</taxon>
        <taxon>Ceratopogonidae</taxon>
        <taxon>Ceratopogoninae</taxon>
        <taxon>Culicoides</taxon>
        <taxon>Monoculicoides</taxon>
    </lineage>
</organism>
<dbReference type="GO" id="GO:0005121">
    <property type="term" value="F:Toll binding"/>
    <property type="evidence" value="ECO:0007669"/>
    <property type="project" value="TreeGrafter"/>
</dbReference>
<dbReference type="GO" id="GO:0021556">
    <property type="term" value="P:central nervous system formation"/>
    <property type="evidence" value="ECO:0007669"/>
    <property type="project" value="TreeGrafter"/>
</dbReference>
<reference evidence="2" key="1">
    <citation type="submission" date="2018-04" db="EMBL/GenBank/DDBJ databases">
        <authorList>
            <person name="Go L.Y."/>
            <person name="Mitchell J.A."/>
        </authorList>
    </citation>
    <scope>NUCLEOTIDE SEQUENCE</scope>
    <source>
        <tissue evidence="2">Whole organism</tissue>
    </source>
</reference>
<protein>
    <submittedName>
        <fullName evidence="2">CSON011604 protein</fullName>
    </submittedName>
</protein>
<keyword evidence="1" id="KW-0732">Signal</keyword>
<dbReference type="PANTHER" id="PTHR23199">
    <property type="entry name" value="NEUROTROPHIN 1-RELATED"/>
    <property type="match status" value="1"/>
</dbReference>
<accession>A0A336LSS3</accession>
<reference evidence="3" key="2">
    <citation type="submission" date="2018-07" db="EMBL/GenBank/DDBJ databases">
        <authorList>
            <person name="Quirk P.G."/>
            <person name="Krulwich T.A."/>
        </authorList>
    </citation>
    <scope>NUCLEOTIDE SEQUENCE</scope>
</reference>
<gene>
    <name evidence="2" type="primary">CSON011604</name>
</gene>